<feature type="transmembrane region" description="Helical" evidence="1">
    <location>
        <begin position="94"/>
        <end position="115"/>
    </location>
</feature>
<evidence type="ECO:0000313" key="2">
    <source>
        <dbReference type="EMBL" id="ELA09490.1"/>
    </source>
</evidence>
<dbReference type="RefSeq" id="WP_009767309.1">
    <property type="nucleotide sequence ID" value="NZ_ANIN01000001.1"/>
</dbReference>
<feature type="transmembrane region" description="Helical" evidence="1">
    <location>
        <begin position="20"/>
        <end position="38"/>
    </location>
</feature>
<keyword evidence="1" id="KW-0812">Transmembrane</keyword>
<dbReference type="EMBL" id="ANIN01000001">
    <property type="protein sequence ID" value="ELA09490.1"/>
    <property type="molecule type" value="Genomic_DNA"/>
</dbReference>
<organism evidence="2 3">
    <name type="scientific">Moraxella macacae 0408225</name>
    <dbReference type="NCBI Taxonomy" id="1230338"/>
    <lineage>
        <taxon>Bacteria</taxon>
        <taxon>Pseudomonadati</taxon>
        <taxon>Pseudomonadota</taxon>
        <taxon>Gammaproteobacteria</taxon>
        <taxon>Moraxellales</taxon>
        <taxon>Moraxellaceae</taxon>
        <taxon>Moraxella</taxon>
    </lineage>
</organism>
<feature type="transmembrane region" description="Helical" evidence="1">
    <location>
        <begin position="68"/>
        <end position="87"/>
    </location>
</feature>
<dbReference type="Proteomes" id="UP000023795">
    <property type="component" value="Unassembled WGS sequence"/>
</dbReference>
<comment type="caution">
    <text evidence="2">The sequence shown here is derived from an EMBL/GenBank/DDBJ whole genome shotgun (WGS) entry which is preliminary data.</text>
</comment>
<dbReference type="OrthoDB" id="9770040at2"/>
<dbReference type="AlphaFoldDB" id="L2F9A0"/>
<feature type="transmembrane region" description="Helical" evidence="1">
    <location>
        <begin position="121"/>
        <end position="142"/>
    </location>
</feature>
<reference evidence="2 3" key="1">
    <citation type="journal article" date="2013" name="Genome Announc.">
        <title>Genome Sequence of Moraxella macacae 0408225, a Novel Bacterial Species Isolated from a Cynomolgus Macaque with Epistaxis.</title>
        <authorList>
            <person name="Ladner J.T."/>
            <person name="Whitehouse C.A."/>
            <person name="Koroleva G.I."/>
            <person name="Palacios G.F."/>
        </authorList>
    </citation>
    <scope>NUCLEOTIDE SEQUENCE [LARGE SCALE GENOMIC DNA]</scope>
    <source>
        <strain evidence="2 3">0408225</strain>
    </source>
</reference>
<feature type="transmembrane region" description="Helical" evidence="1">
    <location>
        <begin position="284"/>
        <end position="309"/>
    </location>
</feature>
<dbReference type="Pfam" id="PF05940">
    <property type="entry name" value="NnrS"/>
    <property type="match status" value="1"/>
</dbReference>
<dbReference type="InterPro" id="IPR010266">
    <property type="entry name" value="NnrS"/>
</dbReference>
<keyword evidence="1" id="KW-0472">Membrane</keyword>
<keyword evidence="3" id="KW-1185">Reference proteome</keyword>
<keyword evidence="1" id="KW-1133">Transmembrane helix</keyword>
<feature type="transmembrane region" description="Helical" evidence="1">
    <location>
        <begin position="315"/>
        <end position="333"/>
    </location>
</feature>
<protein>
    <submittedName>
        <fullName evidence="2">NnrS family protein</fullName>
    </submittedName>
</protein>
<feature type="transmembrane region" description="Helical" evidence="1">
    <location>
        <begin position="232"/>
        <end position="249"/>
    </location>
</feature>
<evidence type="ECO:0000256" key="1">
    <source>
        <dbReference type="SAM" id="Phobius"/>
    </source>
</evidence>
<name>L2F9A0_9GAMM</name>
<dbReference type="STRING" id="1230338.MOMA_03770"/>
<sequence length="413" mass="46349">MQSINLPSKPPSSPHPVLNLGFRIFFLSAGVFAILSMLKWSHITFATKFMFDPINQIMPFYWHGHEMIYGYGLALIAGFLLTAVKTWTNQPMPYGYKLLAIFLPWAAARLIYLINGIQINGFTILAGVFDIGFWLLTAFFVIKPIYQVRQKRQIGIVAKLMLLLIGQLVFYYALANKNLAVMQGSLLAGFYLIVGVVFTIGRRVMPMFIERGIAEGGDVVHRVKNSPFLDKLSLVAFFAFFIGDVFLAQLDWSRYLIGVSAVLVAVTNLLRLKNWHLPQIWSRPLLWSLWLSFFGMALGFLLLALYPWGFVNHSLAMHAVSLAGVGLMTLAMMSRVSLGHTGRSVHKPPKTVGVIFVCMVLVWLSRVVLGWVASEHYFVSLGIAQGFWILAFLLFVVSYAKILLSPRTDGLFG</sequence>
<evidence type="ECO:0000313" key="3">
    <source>
        <dbReference type="Proteomes" id="UP000023795"/>
    </source>
</evidence>
<dbReference type="eggNOG" id="COG3213">
    <property type="taxonomic scope" value="Bacteria"/>
</dbReference>
<feature type="transmembrane region" description="Helical" evidence="1">
    <location>
        <begin position="354"/>
        <end position="372"/>
    </location>
</feature>
<feature type="transmembrane region" description="Helical" evidence="1">
    <location>
        <begin position="154"/>
        <end position="174"/>
    </location>
</feature>
<dbReference type="PATRIC" id="fig|1230338.3.peg.816"/>
<feature type="transmembrane region" description="Helical" evidence="1">
    <location>
        <begin position="378"/>
        <end position="397"/>
    </location>
</feature>
<feature type="transmembrane region" description="Helical" evidence="1">
    <location>
        <begin position="180"/>
        <end position="201"/>
    </location>
</feature>
<feature type="transmembrane region" description="Helical" evidence="1">
    <location>
        <begin position="255"/>
        <end position="272"/>
    </location>
</feature>
<accession>L2F9A0</accession>
<gene>
    <name evidence="2" type="ORF">MOMA_03770</name>
</gene>
<proteinExistence type="predicted"/>